<dbReference type="Gene3D" id="3.40.50.10490">
    <property type="entry name" value="Glucose-6-phosphate isomerase like protein, domain 1"/>
    <property type="match status" value="1"/>
</dbReference>
<gene>
    <name evidence="3 5" type="primary">murQ</name>
    <name evidence="5" type="ORF">M1843_19880</name>
</gene>
<evidence type="ECO:0000256" key="1">
    <source>
        <dbReference type="ARBA" id="ARBA00023239"/>
    </source>
</evidence>
<comment type="caution">
    <text evidence="5">The sequence shown here is derived from an EMBL/GenBank/DDBJ whole genome shotgun (WGS) entry which is preliminary data.</text>
</comment>
<dbReference type="CDD" id="cd05007">
    <property type="entry name" value="SIS_Etherase"/>
    <property type="match status" value="1"/>
</dbReference>
<reference evidence="5 6" key="1">
    <citation type="submission" date="2022-02" db="EMBL/GenBank/DDBJ databases">
        <title>The car tank lid bacteriome: a reservoir of bacteria with potential in bioremediation of fuel.</title>
        <authorList>
            <person name="Vidal-Verdu A."/>
            <person name="Gomez-Martinez D."/>
            <person name="Latorre-Perez A."/>
            <person name="Pereto J."/>
            <person name="Porcar M."/>
        </authorList>
    </citation>
    <scope>NUCLEOTIDE SEQUENCE [LARGE SCALE GENOMIC DNA]</scope>
    <source>
        <strain evidence="5 6">4D.3</strain>
    </source>
</reference>
<dbReference type="Gene3D" id="1.10.8.1080">
    <property type="match status" value="1"/>
</dbReference>
<dbReference type="InterPro" id="IPR005486">
    <property type="entry name" value="Glucokinase_regulatory_CS"/>
</dbReference>
<dbReference type="PANTHER" id="PTHR10088">
    <property type="entry name" value="GLUCOKINASE REGULATORY PROTEIN"/>
    <property type="match status" value="1"/>
</dbReference>
<dbReference type="PROSITE" id="PS01272">
    <property type="entry name" value="GCKR"/>
    <property type="match status" value="1"/>
</dbReference>
<sequence length="323" mass="33274">MSGAPVPETVGGPDDAPDDVLSVARLVSPTEERNPRTTDIDLLPTAEVVRLILEEDAGVASVVRAERFRVTQAVELAVAAIRAGGRVHYAGAGTSGRLGVLDAVELMPTYGVGPEWIDAHLAGGHDAMTLSVEGAEDDAEAGRRDLDDVGPHDLVVGLAASGRTPYVAGALDLARERGARTALVSANPAAALADRVDVAILLDTGPEAVTGSTRMKAASAQKIVLNTFSTATMIRLGKTYSNLMVDVRATNAKLRARLVRLLSQATGLEPEVCAPVLAEAAGEVQVALVMLLAGVDAPHARTALDGDDGVRGALGRLGAAPPR</sequence>
<dbReference type="Proteomes" id="UP001651050">
    <property type="component" value="Unassembled WGS sequence"/>
</dbReference>
<dbReference type="RefSeq" id="WP_416345862.1">
    <property type="nucleotide sequence ID" value="NZ_JALQCY010000008.1"/>
</dbReference>
<comment type="similarity">
    <text evidence="3">Belongs to the GCKR-like family. MurNAc-6-P etherase subfamily.</text>
</comment>
<protein>
    <recommendedName>
        <fullName evidence="3">N-acetylmuramic acid 6-phosphate etherase</fullName>
        <shortName evidence="3">MurNAc-6-P etherase</shortName>
        <ecNumber evidence="3">4.2.1.126</ecNumber>
    </recommendedName>
    <alternativeName>
        <fullName evidence="3">N-acetylmuramic acid 6-phosphate hydrolase</fullName>
    </alternativeName>
    <alternativeName>
        <fullName evidence="3">N-acetylmuramic acid 6-phosphate lyase</fullName>
    </alternativeName>
</protein>
<dbReference type="InterPro" id="IPR001347">
    <property type="entry name" value="SIS_dom"/>
</dbReference>
<comment type="subunit">
    <text evidence="3">Homodimer.</text>
</comment>
<evidence type="ECO:0000313" key="6">
    <source>
        <dbReference type="Proteomes" id="UP001651050"/>
    </source>
</evidence>
<organism evidence="5 6">
    <name type="scientific">Isoptericola peretonis</name>
    <dbReference type="NCBI Taxonomy" id="2918523"/>
    <lineage>
        <taxon>Bacteria</taxon>
        <taxon>Bacillati</taxon>
        <taxon>Actinomycetota</taxon>
        <taxon>Actinomycetes</taxon>
        <taxon>Micrococcales</taxon>
        <taxon>Promicromonosporaceae</taxon>
        <taxon>Isoptericola</taxon>
    </lineage>
</organism>
<dbReference type="EMBL" id="JALQCY010000008">
    <property type="protein sequence ID" value="MCK9796007.1"/>
    <property type="molecule type" value="Genomic_DNA"/>
</dbReference>
<comment type="miscellaneous">
    <text evidence="3">A lyase-type mechanism (elimination/hydration) is suggested for the cleavage of the lactyl ether bond of MurNAc 6-phosphate, with the formation of an alpha,beta-unsaturated aldehyde intermediate with (E)-stereochemistry, followed by the syn addition of water to give product.</text>
</comment>
<dbReference type="InterPro" id="IPR005488">
    <property type="entry name" value="Etherase_MurQ"/>
</dbReference>
<evidence type="ECO:0000256" key="2">
    <source>
        <dbReference type="ARBA" id="ARBA00023277"/>
    </source>
</evidence>
<comment type="catalytic activity">
    <reaction evidence="3">
        <text>N-acetyl-D-muramate 6-phosphate + H2O = N-acetyl-D-glucosamine 6-phosphate + (R)-lactate</text>
        <dbReference type="Rhea" id="RHEA:26410"/>
        <dbReference type="ChEBI" id="CHEBI:15377"/>
        <dbReference type="ChEBI" id="CHEBI:16004"/>
        <dbReference type="ChEBI" id="CHEBI:57513"/>
        <dbReference type="ChEBI" id="CHEBI:58722"/>
        <dbReference type="EC" id="4.2.1.126"/>
    </reaction>
</comment>
<evidence type="ECO:0000259" key="4">
    <source>
        <dbReference type="PROSITE" id="PS51464"/>
    </source>
</evidence>
<feature type="active site" evidence="3">
    <location>
        <position position="136"/>
    </location>
</feature>
<proteinExistence type="inferred from homology"/>
<dbReference type="GO" id="GO:0016829">
    <property type="term" value="F:lyase activity"/>
    <property type="evidence" value="ECO:0007669"/>
    <property type="project" value="UniProtKB-KW"/>
</dbReference>
<dbReference type="HAMAP" id="MF_00068">
    <property type="entry name" value="MurQ"/>
    <property type="match status" value="1"/>
</dbReference>
<comment type="function">
    <text evidence="3">Specifically catalyzes the cleavage of the D-lactyl ether substituent of MurNAc 6-phosphate, producing GlcNAc 6-phosphate and D-lactate.</text>
</comment>
<feature type="domain" description="SIS" evidence="4">
    <location>
        <begin position="77"/>
        <end position="238"/>
    </location>
</feature>
<keyword evidence="1 3" id="KW-0456">Lyase</keyword>
<keyword evidence="2 3" id="KW-0119">Carbohydrate metabolism</keyword>
<dbReference type="NCBIfam" id="NF009222">
    <property type="entry name" value="PRK12570.1"/>
    <property type="match status" value="1"/>
</dbReference>
<dbReference type="NCBIfam" id="NF003915">
    <property type="entry name" value="PRK05441.1"/>
    <property type="match status" value="1"/>
</dbReference>
<dbReference type="NCBIfam" id="TIGR00274">
    <property type="entry name" value="N-acetylmuramic acid 6-phosphate etherase"/>
    <property type="match status" value="1"/>
</dbReference>
<dbReference type="SUPFAM" id="SSF53697">
    <property type="entry name" value="SIS domain"/>
    <property type="match status" value="1"/>
</dbReference>
<evidence type="ECO:0000313" key="5">
    <source>
        <dbReference type="EMBL" id="MCK9796007.1"/>
    </source>
</evidence>
<dbReference type="PROSITE" id="PS51464">
    <property type="entry name" value="SIS"/>
    <property type="match status" value="1"/>
</dbReference>
<dbReference type="EC" id="4.2.1.126" evidence="3"/>
<evidence type="ECO:0000256" key="3">
    <source>
        <dbReference type="HAMAP-Rule" id="MF_00068"/>
    </source>
</evidence>
<keyword evidence="6" id="KW-1185">Reference proteome</keyword>
<feature type="active site" description="Proton donor" evidence="3">
    <location>
        <position position="105"/>
    </location>
</feature>
<comment type="pathway">
    <text evidence="3">Amino-sugar metabolism; N-acetylmuramate degradation.</text>
</comment>
<dbReference type="Pfam" id="PF22645">
    <property type="entry name" value="GKRP_SIS_N"/>
    <property type="match status" value="1"/>
</dbReference>
<dbReference type="InterPro" id="IPR046348">
    <property type="entry name" value="SIS_dom_sf"/>
</dbReference>
<dbReference type="InterPro" id="IPR040190">
    <property type="entry name" value="MURQ/GCKR"/>
</dbReference>
<dbReference type="PANTHER" id="PTHR10088:SF4">
    <property type="entry name" value="GLUCOKINASE REGULATORY PROTEIN"/>
    <property type="match status" value="1"/>
</dbReference>
<accession>A0ABT0J931</accession>
<name>A0ABT0J931_9MICO</name>